<evidence type="ECO:0000313" key="4">
    <source>
        <dbReference type="Proteomes" id="UP000004994"/>
    </source>
</evidence>
<dbReference type="PANTHER" id="PTHR47926">
    <property type="entry name" value="PENTATRICOPEPTIDE REPEAT-CONTAINING PROTEIN"/>
    <property type="match status" value="1"/>
</dbReference>
<dbReference type="NCBIfam" id="TIGR00756">
    <property type="entry name" value="PPR"/>
    <property type="match status" value="4"/>
</dbReference>
<dbReference type="FunFam" id="1.25.40.10:FF:000158">
    <property type="entry name" value="pentatricopeptide repeat-containing protein At2g33680"/>
    <property type="match status" value="1"/>
</dbReference>
<dbReference type="PANTHER" id="PTHR47926:SF387">
    <property type="entry name" value="PENTATRICOPEPTIDE REPEAT-CONTAINING PROTEIN"/>
    <property type="match status" value="1"/>
</dbReference>
<dbReference type="InterPro" id="IPR046848">
    <property type="entry name" value="E_motif"/>
</dbReference>
<reference evidence="3" key="1">
    <citation type="journal article" date="2012" name="Nature">
        <title>The tomato genome sequence provides insights into fleshy fruit evolution.</title>
        <authorList>
            <consortium name="Tomato Genome Consortium"/>
        </authorList>
    </citation>
    <scope>NUCLEOTIDE SEQUENCE [LARGE SCALE GENOMIC DNA]</scope>
    <source>
        <strain evidence="3">cv. Heinz 1706</strain>
    </source>
</reference>
<keyword evidence="1" id="KW-0677">Repeat</keyword>
<feature type="repeat" description="PPR" evidence="2">
    <location>
        <begin position="359"/>
        <end position="394"/>
    </location>
</feature>
<reference evidence="3" key="2">
    <citation type="submission" date="2019-01" db="UniProtKB">
        <authorList>
            <consortium name="EnsemblPlants"/>
        </authorList>
    </citation>
    <scope>IDENTIFICATION</scope>
    <source>
        <strain evidence="3">cv. Heinz 1706</strain>
    </source>
</reference>
<name>A0A3Q7EMC9_SOLLC</name>
<dbReference type="Gramene" id="Solyc01g095600.3.1">
    <property type="protein sequence ID" value="Solyc01g095600.3.1"/>
    <property type="gene ID" value="Solyc01g095600.3"/>
</dbReference>
<feature type="repeat" description="PPR" evidence="2">
    <location>
        <begin position="92"/>
        <end position="127"/>
    </location>
</feature>
<dbReference type="Pfam" id="PF13041">
    <property type="entry name" value="PPR_2"/>
    <property type="match status" value="2"/>
</dbReference>
<sequence>MEEIGRLNMKSLLDCAKFQTSIIKSGLTPRIIDVNHLIHIYSKHFLVHDVQKVFDEMPERNVFSWNAIINTYVKDQNFAKARTLFNAAPLKDCVTYNTMLSGYVNSEGFQDEAVRLFAEMQFADKVSEYALTTMLGLVTKLSLLSYGRQLHSYMLKSGNSLSRYSLSSLIVMYSKCGCFRDAWRVFDGSVVGFVDTVSKNTMVAACFREGEVEMARDVFSTRPQLNDEVSWNTMISGFAQNGYEEEAIRLFRSMMEEGFKWNEHSFSSVISACSGVKNLKLGKEIHALILKEGMTLNPFLSSSFVNLYCKCGLLNYAHSVCTTTQKDNPFAVTPLIVGYSEAGNMLEARRLFDSLPDKNHVVWSAMISGYVKANQCEYAFQLFRELMTQKTTVPDELIFINLLGACAIHATFNYGQQIHACILRTGTAMNTKLANSLVDTYSKSGNVTYAQRVFQLSVDRDTILYNSMIAGYALHGYENEAIQLFSQMTEQGFQPDEVTFLALLSVCRHRGLVKIGEEYFFSMTKDHNISPGTDHYASMIDLYGRANQLDKAVNLMEKLPMEPDAVILGTFLNACKMNRNAELAKAAEDKLLQIEGGNGSRYAQLAGIYASEGKWNEMGRVMKMMRGREAKKTAGCSWVYVGDTVHSFISWDKSHSDNDAIYTILGCLIKELAKLSATIFLEEGLLIGIQELGTLTSWRHSSPLMRYIALSGFCLDFLWDDQWMWKLDRKGRYTVKSGYSELHNAITPISNGQFWWKIWKLKIPPKGRSSRPEIVYKRQPIFRKIGLKQEHQPPSFIAIGPDFATKWFPPGENIFKCNIDASWDLASGIIVSMLVQDSHGSFIRGCSSRLGRQ</sequence>
<dbReference type="Pfam" id="PF20431">
    <property type="entry name" value="E_motif"/>
    <property type="match status" value="1"/>
</dbReference>
<evidence type="ECO:0000256" key="1">
    <source>
        <dbReference type="ARBA" id="ARBA00022737"/>
    </source>
</evidence>
<organism evidence="3">
    <name type="scientific">Solanum lycopersicum</name>
    <name type="common">Tomato</name>
    <name type="synonym">Lycopersicon esculentum</name>
    <dbReference type="NCBI Taxonomy" id="4081"/>
    <lineage>
        <taxon>Eukaryota</taxon>
        <taxon>Viridiplantae</taxon>
        <taxon>Streptophyta</taxon>
        <taxon>Embryophyta</taxon>
        <taxon>Tracheophyta</taxon>
        <taxon>Spermatophyta</taxon>
        <taxon>Magnoliopsida</taxon>
        <taxon>eudicotyledons</taxon>
        <taxon>Gunneridae</taxon>
        <taxon>Pentapetalae</taxon>
        <taxon>asterids</taxon>
        <taxon>lamiids</taxon>
        <taxon>Solanales</taxon>
        <taxon>Solanaceae</taxon>
        <taxon>Solanoideae</taxon>
        <taxon>Solaneae</taxon>
        <taxon>Solanum</taxon>
        <taxon>Solanum subgen. Lycopersicon</taxon>
    </lineage>
</organism>
<evidence type="ECO:0000256" key="2">
    <source>
        <dbReference type="PROSITE-ProRule" id="PRU00708"/>
    </source>
</evidence>
<feature type="repeat" description="PPR" evidence="2">
    <location>
        <begin position="461"/>
        <end position="495"/>
    </location>
</feature>
<dbReference type="AlphaFoldDB" id="A0A3Q7EMC9"/>
<accession>A0A3Q7EMC9</accession>
<evidence type="ECO:0008006" key="5">
    <source>
        <dbReference type="Google" id="ProtNLM"/>
    </source>
</evidence>
<dbReference type="GO" id="GO:0003723">
    <property type="term" value="F:RNA binding"/>
    <property type="evidence" value="ECO:0007669"/>
    <property type="project" value="InterPro"/>
</dbReference>
<dbReference type="Pfam" id="PF13812">
    <property type="entry name" value="PPR_3"/>
    <property type="match status" value="1"/>
</dbReference>
<dbReference type="PaxDb" id="4081-Solyc01g095600.2.1"/>
<feature type="repeat" description="PPR" evidence="2">
    <location>
        <begin position="227"/>
        <end position="261"/>
    </location>
</feature>
<dbReference type="Gene3D" id="1.25.40.10">
    <property type="entry name" value="Tetratricopeptide repeat domain"/>
    <property type="match status" value="5"/>
</dbReference>
<protein>
    <recommendedName>
        <fullName evidence="5">Pentatricopeptide repeat-containing protein</fullName>
    </recommendedName>
</protein>
<dbReference type="Pfam" id="PF01535">
    <property type="entry name" value="PPR"/>
    <property type="match status" value="6"/>
</dbReference>
<keyword evidence="4" id="KW-1185">Reference proteome</keyword>
<dbReference type="GO" id="GO:0009451">
    <property type="term" value="P:RNA modification"/>
    <property type="evidence" value="ECO:0007669"/>
    <property type="project" value="InterPro"/>
</dbReference>
<dbReference type="Proteomes" id="UP000004994">
    <property type="component" value="Chromosome 1"/>
</dbReference>
<dbReference type="InterPro" id="IPR002885">
    <property type="entry name" value="PPR_rpt"/>
</dbReference>
<dbReference type="FunCoup" id="A0A3Q7EMC9">
    <property type="interactions" value="180"/>
</dbReference>
<dbReference type="InParanoid" id="A0A3Q7EMC9"/>
<proteinExistence type="predicted"/>
<dbReference type="FunFam" id="1.25.40.10:FF:000442">
    <property type="entry name" value="Pentatricopeptide repeat-containing protein At3g49710"/>
    <property type="match status" value="1"/>
</dbReference>
<dbReference type="EnsemblPlants" id="Solyc01g095600.3.1">
    <property type="protein sequence ID" value="Solyc01g095600.3.1"/>
    <property type="gene ID" value="Solyc01g095600.3"/>
</dbReference>
<evidence type="ECO:0000313" key="3">
    <source>
        <dbReference type="EnsemblPlants" id="Solyc01g095600.3.1"/>
    </source>
</evidence>
<dbReference type="InterPro" id="IPR011990">
    <property type="entry name" value="TPR-like_helical_dom_sf"/>
</dbReference>
<dbReference type="GO" id="GO:0099402">
    <property type="term" value="P:plant organ development"/>
    <property type="evidence" value="ECO:0007669"/>
    <property type="project" value="UniProtKB-ARBA"/>
</dbReference>
<dbReference type="OMA" id="FWRNPEL"/>
<dbReference type="PROSITE" id="PS51375">
    <property type="entry name" value="PPR"/>
    <property type="match status" value="4"/>
</dbReference>
<dbReference type="InterPro" id="IPR046960">
    <property type="entry name" value="PPR_At4g14850-like_plant"/>
</dbReference>